<sequence length="59" mass="6551">CPNGRDHLNSFCHFLMVQVGLPEIEVRELYDTILYVPGTGTKTGEFNEAIKSLKGKGLI</sequence>
<dbReference type="AlphaFoldDB" id="A0A149QUU3"/>
<accession>A0A149QUU3</accession>
<gene>
    <name evidence="1" type="ORF">AD929_07525</name>
</gene>
<dbReference type="Proteomes" id="UP000075573">
    <property type="component" value="Unassembled WGS sequence"/>
</dbReference>
<dbReference type="RefSeq" id="WP_231100561.1">
    <property type="nucleotide sequence ID" value="NZ_LHZB01000112.1"/>
</dbReference>
<feature type="non-terminal residue" evidence="1">
    <location>
        <position position="1"/>
    </location>
</feature>
<proteinExistence type="predicted"/>
<name>A0A149QUU3_9PROT</name>
<comment type="caution">
    <text evidence="1">The sequence shown here is derived from an EMBL/GenBank/DDBJ whole genome shotgun (WGS) entry which is preliminary data.</text>
</comment>
<organism evidence="1 2">
    <name type="scientific">Gluconobacter potus</name>
    <dbReference type="NCBI Taxonomy" id="2724927"/>
    <lineage>
        <taxon>Bacteria</taxon>
        <taxon>Pseudomonadati</taxon>
        <taxon>Pseudomonadota</taxon>
        <taxon>Alphaproteobacteria</taxon>
        <taxon>Acetobacterales</taxon>
        <taxon>Acetobacteraceae</taxon>
        <taxon>Gluconobacter</taxon>
    </lineage>
</organism>
<evidence type="ECO:0000313" key="1">
    <source>
        <dbReference type="EMBL" id="KXV01031.1"/>
    </source>
</evidence>
<dbReference type="PATRIC" id="fig|442.7.peg.1829"/>
<evidence type="ECO:0000313" key="2">
    <source>
        <dbReference type="Proteomes" id="UP000075573"/>
    </source>
</evidence>
<protein>
    <submittedName>
        <fullName evidence="1">Uncharacterized protein</fullName>
    </submittedName>
</protein>
<dbReference type="EMBL" id="LHZB01000112">
    <property type="protein sequence ID" value="KXV01031.1"/>
    <property type="molecule type" value="Genomic_DNA"/>
</dbReference>
<reference evidence="1 2" key="1">
    <citation type="submission" date="2015-06" db="EMBL/GenBank/DDBJ databases">
        <title>Improved classification and identification of acetic acid bacteria using matrix-assisted laser desorption/ionization time-of-flight mass spectrometry; Gluconobacter nephelii and Gluconobacter uchimurae are later heterotypic synonyms of Gluconobacter japonicus and Gluconobacter oxydans, respectively.</title>
        <authorList>
            <person name="Li L."/>
            <person name="Cleenwerck I."/>
            <person name="De Vuyst L."/>
            <person name="Vandamme P."/>
        </authorList>
    </citation>
    <scope>NUCLEOTIDE SEQUENCE [LARGE SCALE GENOMIC DNA]</scope>
    <source>
        <strain evidence="1 2">LMG 1764</strain>
    </source>
</reference>